<dbReference type="EMBL" id="SFCC01000013">
    <property type="protein sequence ID" value="RZQ61276.1"/>
    <property type="molecule type" value="Genomic_DNA"/>
</dbReference>
<dbReference type="PROSITE" id="PS51318">
    <property type="entry name" value="TAT"/>
    <property type="match status" value="1"/>
</dbReference>
<gene>
    <name evidence="1" type="ORF">EWH70_25775</name>
</gene>
<keyword evidence="2" id="KW-1185">Reference proteome</keyword>
<evidence type="ECO:0000313" key="1">
    <source>
        <dbReference type="EMBL" id="RZQ61276.1"/>
    </source>
</evidence>
<dbReference type="Gene3D" id="3.40.50.1980">
    <property type="entry name" value="Nitrogenase molybdenum iron protein domain"/>
    <property type="match status" value="1"/>
</dbReference>
<accession>A0A4Q7J3Q6</accession>
<proteinExistence type="predicted"/>
<sequence>MSTGRLSRRGLLYGTAGAGLLLAGCGSGTSDDGRPAAGAVPGFPVTVEGKLGNTTVEAPPQRVVACGYLRDTDIALALGAGLVLSARHTLFANGMAAWSQPAPPTETVYALTA</sequence>
<name>A0A4Q7J3Q6_9PSEU</name>
<dbReference type="AlphaFoldDB" id="A0A4Q7J3Q6"/>
<dbReference type="RefSeq" id="WP_130478090.1">
    <property type="nucleotide sequence ID" value="NZ_SFCC01000013.1"/>
</dbReference>
<organism evidence="1 2">
    <name type="scientific">Amycolatopsis suaedae</name>
    <dbReference type="NCBI Taxonomy" id="2510978"/>
    <lineage>
        <taxon>Bacteria</taxon>
        <taxon>Bacillati</taxon>
        <taxon>Actinomycetota</taxon>
        <taxon>Actinomycetes</taxon>
        <taxon>Pseudonocardiales</taxon>
        <taxon>Pseudonocardiaceae</taxon>
        <taxon>Amycolatopsis</taxon>
    </lineage>
</organism>
<dbReference type="SUPFAM" id="SSF53807">
    <property type="entry name" value="Helical backbone' metal receptor"/>
    <property type="match status" value="1"/>
</dbReference>
<dbReference type="OrthoDB" id="1846031at2"/>
<protein>
    <submittedName>
        <fullName evidence="1">ABC transporter substrate-binding protein</fullName>
    </submittedName>
</protein>
<dbReference type="Proteomes" id="UP000292003">
    <property type="component" value="Unassembled WGS sequence"/>
</dbReference>
<comment type="caution">
    <text evidence="1">The sequence shown here is derived from an EMBL/GenBank/DDBJ whole genome shotgun (WGS) entry which is preliminary data.</text>
</comment>
<dbReference type="PROSITE" id="PS51257">
    <property type="entry name" value="PROKAR_LIPOPROTEIN"/>
    <property type="match status" value="1"/>
</dbReference>
<reference evidence="1 2" key="1">
    <citation type="submission" date="2019-02" db="EMBL/GenBank/DDBJ databases">
        <title>Draft genome sequence of Amycolatopsis sp. 8-3EHSu isolated from roots of Suaeda maritima.</title>
        <authorList>
            <person name="Duangmal K."/>
            <person name="Chantavorakit T."/>
        </authorList>
    </citation>
    <scope>NUCLEOTIDE SEQUENCE [LARGE SCALE GENOMIC DNA]</scope>
    <source>
        <strain evidence="1 2">8-3EHSu</strain>
    </source>
</reference>
<evidence type="ECO:0000313" key="2">
    <source>
        <dbReference type="Proteomes" id="UP000292003"/>
    </source>
</evidence>
<dbReference type="InterPro" id="IPR006311">
    <property type="entry name" value="TAT_signal"/>
</dbReference>